<feature type="transmembrane region" description="Helical" evidence="1">
    <location>
        <begin position="36"/>
        <end position="56"/>
    </location>
</feature>
<evidence type="ECO:0000313" key="2">
    <source>
        <dbReference type="EMBL" id="KAD4386241.1"/>
    </source>
</evidence>
<feature type="transmembrane region" description="Helical" evidence="1">
    <location>
        <begin position="68"/>
        <end position="88"/>
    </location>
</feature>
<accession>A0A5N6NA55</accession>
<keyword evidence="1" id="KW-0472">Membrane</keyword>
<comment type="caution">
    <text evidence="2">The sequence shown here is derived from an EMBL/GenBank/DDBJ whole genome shotgun (WGS) entry which is preliminary data.</text>
</comment>
<name>A0A5N6NA55_9ASTR</name>
<reference evidence="2 3" key="1">
    <citation type="submission" date="2019-05" db="EMBL/GenBank/DDBJ databases">
        <title>Mikania micrantha, genome provides insights into the molecular mechanism of rapid growth.</title>
        <authorList>
            <person name="Liu B."/>
        </authorList>
    </citation>
    <scope>NUCLEOTIDE SEQUENCE [LARGE SCALE GENOMIC DNA]</scope>
    <source>
        <strain evidence="2">NLD-2019</strain>
        <tissue evidence="2">Leaf</tissue>
    </source>
</reference>
<evidence type="ECO:0000256" key="1">
    <source>
        <dbReference type="SAM" id="Phobius"/>
    </source>
</evidence>
<keyword evidence="1" id="KW-1133">Transmembrane helix</keyword>
<feature type="transmembrane region" description="Helical" evidence="1">
    <location>
        <begin position="7"/>
        <end position="30"/>
    </location>
</feature>
<dbReference type="AlphaFoldDB" id="A0A5N6NA55"/>
<feature type="transmembrane region" description="Helical" evidence="1">
    <location>
        <begin position="139"/>
        <end position="161"/>
    </location>
</feature>
<dbReference type="OrthoDB" id="1707703at2759"/>
<keyword evidence="3" id="KW-1185">Reference proteome</keyword>
<keyword evidence="1" id="KW-0812">Transmembrane</keyword>
<gene>
    <name evidence="2" type="ORF">E3N88_26410</name>
</gene>
<sequence length="205" mass="23728">MDDGFGTFLKFIGGFSAFLGPFSLLMVMVLPPKLNWIGVLVACVMFGVIATCFFYLDDQQERRPSACSNFTLMFLFFFIFPFLSMLYTETSWIMYPLERVHLWMENAYHVIAYLMFIYEKTRNSEAYQLIKVDENKDGHLSYLMLLGILSYMTCFICLVFRCVERLLLEAFGFACSLVRNSKGSIWVGYAPFTVEEQILAIYLGT</sequence>
<organism evidence="2 3">
    <name type="scientific">Mikania micrantha</name>
    <name type="common">bitter vine</name>
    <dbReference type="NCBI Taxonomy" id="192012"/>
    <lineage>
        <taxon>Eukaryota</taxon>
        <taxon>Viridiplantae</taxon>
        <taxon>Streptophyta</taxon>
        <taxon>Embryophyta</taxon>
        <taxon>Tracheophyta</taxon>
        <taxon>Spermatophyta</taxon>
        <taxon>Magnoliopsida</taxon>
        <taxon>eudicotyledons</taxon>
        <taxon>Gunneridae</taxon>
        <taxon>Pentapetalae</taxon>
        <taxon>asterids</taxon>
        <taxon>campanulids</taxon>
        <taxon>Asterales</taxon>
        <taxon>Asteraceae</taxon>
        <taxon>Asteroideae</taxon>
        <taxon>Heliantheae alliance</taxon>
        <taxon>Eupatorieae</taxon>
        <taxon>Mikania</taxon>
    </lineage>
</organism>
<dbReference type="Proteomes" id="UP000326396">
    <property type="component" value="Linkage Group LG3"/>
</dbReference>
<protein>
    <submittedName>
        <fullName evidence="2">Uncharacterized protein</fullName>
    </submittedName>
</protein>
<proteinExistence type="predicted"/>
<dbReference type="EMBL" id="SZYD01000013">
    <property type="protein sequence ID" value="KAD4386241.1"/>
    <property type="molecule type" value="Genomic_DNA"/>
</dbReference>
<evidence type="ECO:0000313" key="3">
    <source>
        <dbReference type="Proteomes" id="UP000326396"/>
    </source>
</evidence>